<sequence length="286" mass="32317">MMKFTGLSRHPRLRLCQAWQAISKDSIPERGPTEVDDQSTNGHPAMASCSSREMSQSPPVFYSLNGTPDHKPVPHALHNMGQSLDETQLQKQLNASSQLKASLSAQLPNYGVPQYNGHHHDYVNINLSHYNNGYSEHSSSQPHINHDPHPPHQTHPHQYQYAEEPSHGAGSLREPPSHQYHHPQLPQAEFPPPPTEAYDNYNQVYPHPAVQNLKCTPVKRHHSTGDMLNNDIEYPSPVVPRRDKSRRPKSEGNFYYNSPFGKEEAYEKLEQLGEGSYATVYKGISL</sequence>
<proteinExistence type="predicted"/>
<feature type="region of interest" description="Disordered" evidence="1">
    <location>
        <begin position="220"/>
        <end position="255"/>
    </location>
</feature>
<feature type="compositionally biased region" description="Polar residues" evidence="1">
    <location>
        <begin position="132"/>
        <end position="143"/>
    </location>
</feature>
<feature type="region of interest" description="Disordered" evidence="1">
    <location>
        <begin position="24"/>
        <end position="55"/>
    </location>
</feature>
<gene>
    <name evidence="2" type="ORF">LSH36_283g01004</name>
</gene>
<feature type="compositionally biased region" description="Polar residues" evidence="1">
    <location>
        <begin position="38"/>
        <end position="55"/>
    </location>
</feature>
<dbReference type="Proteomes" id="UP001208570">
    <property type="component" value="Unassembled WGS sequence"/>
</dbReference>
<dbReference type="EMBL" id="JAODUP010000283">
    <property type="protein sequence ID" value="KAK2153844.1"/>
    <property type="molecule type" value="Genomic_DNA"/>
</dbReference>
<evidence type="ECO:0000256" key="1">
    <source>
        <dbReference type="SAM" id="MobiDB-lite"/>
    </source>
</evidence>
<evidence type="ECO:0000313" key="2">
    <source>
        <dbReference type="EMBL" id="KAK2153844.1"/>
    </source>
</evidence>
<name>A0AAD9JIJ9_9ANNE</name>
<comment type="caution">
    <text evidence="2">The sequence shown here is derived from an EMBL/GenBank/DDBJ whole genome shotgun (WGS) entry which is preliminary data.</text>
</comment>
<organism evidence="2 3">
    <name type="scientific">Paralvinella palmiformis</name>
    <dbReference type="NCBI Taxonomy" id="53620"/>
    <lineage>
        <taxon>Eukaryota</taxon>
        <taxon>Metazoa</taxon>
        <taxon>Spiralia</taxon>
        <taxon>Lophotrochozoa</taxon>
        <taxon>Annelida</taxon>
        <taxon>Polychaeta</taxon>
        <taxon>Sedentaria</taxon>
        <taxon>Canalipalpata</taxon>
        <taxon>Terebellida</taxon>
        <taxon>Terebelliformia</taxon>
        <taxon>Alvinellidae</taxon>
        <taxon>Paralvinella</taxon>
    </lineage>
</organism>
<protein>
    <submittedName>
        <fullName evidence="2">Uncharacterized protein</fullName>
    </submittedName>
</protein>
<evidence type="ECO:0000313" key="3">
    <source>
        <dbReference type="Proteomes" id="UP001208570"/>
    </source>
</evidence>
<reference evidence="2" key="1">
    <citation type="journal article" date="2023" name="Mol. Biol. Evol.">
        <title>Third-Generation Sequencing Reveals the Adaptive Role of the Epigenome in Three Deep-Sea Polychaetes.</title>
        <authorList>
            <person name="Perez M."/>
            <person name="Aroh O."/>
            <person name="Sun Y."/>
            <person name="Lan Y."/>
            <person name="Juniper S.K."/>
            <person name="Young C.R."/>
            <person name="Angers B."/>
            <person name="Qian P.Y."/>
        </authorList>
    </citation>
    <scope>NUCLEOTIDE SEQUENCE</scope>
    <source>
        <strain evidence="2">P08H-3</strain>
    </source>
</reference>
<feature type="region of interest" description="Disordered" evidence="1">
    <location>
        <begin position="132"/>
        <end position="201"/>
    </location>
</feature>
<dbReference type="AlphaFoldDB" id="A0AAD9JIJ9"/>
<keyword evidence="3" id="KW-1185">Reference proteome</keyword>
<accession>A0AAD9JIJ9</accession>